<evidence type="ECO:0000256" key="3">
    <source>
        <dbReference type="ARBA" id="ARBA00022723"/>
    </source>
</evidence>
<reference evidence="7" key="1">
    <citation type="journal article" date="2021" name="PeerJ">
        <title>Extensive microbial diversity within the chicken gut microbiome revealed by metagenomics and culture.</title>
        <authorList>
            <person name="Gilroy R."/>
            <person name="Ravi A."/>
            <person name="Getino M."/>
            <person name="Pursley I."/>
            <person name="Horton D.L."/>
            <person name="Alikhan N.F."/>
            <person name="Baker D."/>
            <person name="Gharbi K."/>
            <person name="Hall N."/>
            <person name="Watson M."/>
            <person name="Adriaenssens E.M."/>
            <person name="Foster-Nyarko E."/>
            <person name="Jarju S."/>
            <person name="Secka A."/>
            <person name="Antonio M."/>
            <person name="Oren A."/>
            <person name="Chaudhuri R.R."/>
            <person name="La Ragione R."/>
            <person name="Hildebrand F."/>
            <person name="Pallen M.J."/>
        </authorList>
    </citation>
    <scope>NUCLEOTIDE SEQUENCE</scope>
    <source>
        <strain evidence="7">4376</strain>
    </source>
</reference>
<keyword evidence="4 6" id="KW-0732">Signal</keyword>
<dbReference type="Pfam" id="PF01297">
    <property type="entry name" value="ZnuA"/>
    <property type="match status" value="1"/>
</dbReference>
<gene>
    <name evidence="7" type="ORF">H9867_01705</name>
</gene>
<keyword evidence="3" id="KW-0479">Metal-binding</keyword>
<protein>
    <submittedName>
        <fullName evidence="7">Zinc ABC transporter substrate-binding protein</fullName>
    </submittedName>
</protein>
<dbReference type="Gene3D" id="3.40.50.1980">
    <property type="entry name" value="Nitrogenase molybdenum iron protein domain"/>
    <property type="match status" value="2"/>
</dbReference>
<dbReference type="InterPro" id="IPR050492">
    <property type="entry name" value="Bact_metal-bind_prot9"/>
</dbReference>
<dbReference type="SUPFAM" id="SSF53807">
    <property type="entry name" value="Helical backbone' metal receptor"/>
    <property type="match status" value="1"/>
</dbReference>
<dbReference type="PANTHER" id="PTHR42953:SF1">
    <property type="entry name" value="METAL-BINDING PROTEIN HI_0362-RELATED"/>
    <property type="match status" value="1"/>
</dbReference>
<feature type="region of interest" description="Disordered" evidence="5">
    <location>
        <begin position="123"/>
        <end position="150"/>
    </location>
</feature>
<dbReference type="EMBL" id="DXFZ01000021">
    <property type="protein sequence ID" value="HIW95192.1"/>
    <property type="molecule type" value="Genomic_DNA"/>
</dbReference>
<feature type="compositionally biased region" description="Basic and acidic residues" evidence="5">
    <location>
        <begin position="124"/>
        <end position="149"/>
    </location>
</feature>
<evidence type="ECO:0000256" key="5">
    <source>
        <dbReference type="SAM" id="MobiDB-lite"/>
    </source>
</evidence>
<dbReference type="PROSITE" id="PS51257">
    <property type="entry name" value="PROKAR_LIPOPROTEIN"/>
    <property type="match status" value="1"/>
</dbReference>
<evidence type="ECO:0000256" key="4">
    <source>
        <dbReference type="ARBA" id="ARBA00022729"/>
    </source>
</evidence>
<proteinExistence type="predicted"/>
<dbReference type="GO" id="GO:0030001">
    <property type="term" value="P:metal ion transport"/>
    <property type="evidence" value="ECO:0007669"/>
    <property type="project" value="InterPro"/>
</dbReference>
<organism evidence="7 8">
    <name type="scientific">Candidatus Corynebacterium gallistercoris</name>
    <dbReference type="NCBI Taxonomy" id="2838530"/>
    <lineage>
        <taxon>Bacteria</taxon>
        <taxon>Bacillati</taxon>
        <taxon>Actinomycetota</taxon>
        <taxon>Actinomycetes</taxon>
        <taxon>Mycobacteriales</taxon>
        <taxon>Corynebacteriaceae</taxon>
        <taxon>Corynebacterium</taxon>
    </lineage>
</organism>
<feature type="signal peptide" evidence="6">
    <location>
        <begin position="1"/>
        <end position="25"/>
    </location>
</feature>
<evidence type="ECO:0000256" key="2">
    <source>
        <dbReference type="ARBA" id="ARBA00022448"/>
    </source>
</evidence>
<evidence type="ECO:0000256" key="1">
    <source>
        <dbReference type="ARBA" id="ARBA00004196"/>
    </source>
</evidence>
<dbReference type="GO" id="GO:0046872">
    <property type="term" value="F:metal ion binding"/>
    <property type="evidence" value="ECO:0007669"/>
    <property type="project" value="UniProtKB-KW"/>
</dbReference>
<comment type="caution">
    <text evidence="7">The sequence shown here is derived from an EMBL/GenBank/DDBJ whole genome shotgun (WGS) entry which is preliminary data.</text>
</comment>
<dbReference type="GO" id="GO:0030313">
    <property type="term" value="C:cell envelope"/>
    <property type="evidence" value="ECO:0007669"/>
    <property type="project" value="UniProtKB-SubCell"/>
</dbReference>
<name>A0A9D1RWS9_9CORY</name>
<dbReference type="Proteomes" id="UP000824189">
    <property type="component" value="Unassembled WGS sequence"/>
</dbReference>
<dbReference type="PANTHER" id="PTHR42953">
    <property type="entry name" value="HIGH-AFFINITY ZINC UPTAKE SYSTEM PROTEIN ZNUA-RELATED"/>
    <property type="match status" value="1"/>
</dbReference>
<evidence type="ECO:0000313" key="7">
    <source>
        <dbReference type="EMBL" id="HIW95192.1"/>
    </source>
</evidence>
<sequence>MKRIARSFAGAAAIAGLTLGLTACAEGGSNDKPADDGTIKIVASTSVWGSIAETATEDMDGATEVVTILSSKDDDPHEYEATAQDLAELKTADVVVANGGGYDNWLTDNVTEGTPIVSALPLAEGHDHDHDHGAEGHDHDHGAEGHDHGPINPHAWLDMDMVSHFGDHLAQQLNELNPELPDRAPEVTKKAHELKERIAKLSGARVILTESLATDVILDSDLEDVTPNSFADAVAKEAEPSAADIATTRQLIEQGKVDILITNTQSQTPAAETLIEAAKAKDIPVININETPDPGQSYFDYADTFITELEKASK</sequence>
<dbReference type="InterPro" id="IPR006127">
    <property type="entry name" value="ZnuA-like"/>
</dbReference>
<reference evidence="7" key="2">
    <citation type="submission" date="2021-04" db="EMBL/GenBank/DDBJ databases">
        <authorList>
            <person name="Gilroy R."/>
        </authorList>
    </citation>
    <scope>NUCLEOTIDE SEQUENCE</scope>
    <source>
        <strain evidence="7">4376</strain>
    </source>
</reference>
<feature type="chain" id="PRO_5038350996" evidence="6">
    <location>
        <begin position="26"/>
        <end position="314"/>
    </location>
</feature>
<accession>A0A9D1RWS9</accession>
<dbReference type="AlphaFoldDB" id="A0A9D1RWS9"/>
<comment type="subcellular location">
    <subcellularLocation>
        <location evidence="1">Cell envelope</location>
    </subcellularLocation>
</comment>
<keyword evidence="2" id="KW-0813">Transport</keyword>
<evidence type="ECO:0000313" key="8">
    <source>
        <dbReference type="Proteomes" id="UP000824189"/>
    </source>
</evidence>
<evidence type="ECO:0000256" key="6">
    <source>
        <dbReference type="SAM" id="SignalP"/>
    </source>
</evidence>